<keyword evidence="8 11" id="KW-1015">Disulfide bond</keyword>
<evidence type="ECO:0000256" key="3">
    <source>
        <dbReference type="ARBA" id="ARBA00022554"/>
    </source>
</evidence>
<dbReference type="Proteomes" id="UP000054988">
    <property type="component" value="Unassembled WGS sequence"/>
</dbReference>
<dbReference type="InterPro" id="IPR033121">
    <property type="entry name" value="PEPTIDASE_A1"/>
</dbReference>
<evidence type="ECO:0000259" key="14">
    <source>
        <dbReference type="PROSITE" id="PS51767"/>
    </source>
</evidence>
<dbReference type="GO" id="GO:0000324">
    <property type="term" value="C:fungal-type vacuole"/>
    <property type="evidence" value="ECO:0007669"/>
    <property type="project" value="InterPro"/>
</dbReference>
<proteinExistence type="inferred from homology"/>
<dbReference type="InterPro" id="IPR021109">
    <property type="entry name" value="Peptidase_aspartic_dom_sf"/>
</dbReference>
<comment type="similarity">
    <text evidence="2 12">Belongs to the peptidase A1 family.</text>
</comment>
<dbReference type="Pfam" id="PF00026">
    <property type="entry name" value="Asp"/>
    <property type="match status" value="1"/>
</dbReference>
<name>A0A0W0FJT0_MONRR</name>
<evidence type="ECO:0000256" key="5">
    <source>
        <dbReference type="ARBA" id="ARBA00022729"/>
    </source>
</evidence>
<evidence type="ECO:0000256" key="2">
    <source>
        <dbReference type="ARBA" id="ARBA00007447"/>
    </source>
</evidence>
<dbReference type="GO" id="GO:0004190">
    <property type="term" value="F:aspartic-type endopeptidase activity"/>
    <property type="evidence" value="ECO:0007669"/>
    <property type="project" value="UniProtKB-KW"/>
</dbReference>
<evidence type="ECO:0000256" key="9">
    <source>
        <dbReference type="ARBA" id="ARBA00023180"/>
    </source>
</evidence>
<keyword evidence="3" id="KW-0926">Vacuole</keyword>
<evidence type="ECO:0000256" key="11">
    <source>
        <dbReference type="PIRSR" id="PIRSR601461-2"/>
    </source>
</evidence>
<dbReference type="FunFam" id="2.40.70.10:FF:000036">
    <property type="entry name" value="Vacuolar aspartic protease"/>
    <property type="match status" value="1"/>
</dbReference>
<evidence type="ECO:0000256" key="12">
    <source>
        <dbReference type="RuleBase" id="RU000454"/>
    </source>
</evidence>
<dbReference type="PROSITE" id="PS51767">
    <property type="entry name" value="PEPTIDASE_A1"/>
    <property type="match status" value="1"/>
</dbReference>
<keyword evidence="7 12" id="KW-0378">Hydrolase</keyword>
<organism evidence="15 16">
    <name type="scientific">Moniliophthora roreri</name>
    <name type="common">Frosty pod rot fungus</name>
    <name type="synonym">Monilia roreri</name>
    <dbReference type="NCBI Taxonomy" id="221103"/>
    <lineage>
        <taxon>Eukaryota</taxon>
        <taxon>Fungi</taxon>
        <taxon>Dikarya</taxon>
        <taxon>Basidiomycota</taxon>
        <taxon>Agaricomycotina</taxon>
        <taxon>Agaricomycetes</taxon>
        <taxon>Agaricomycetidae</taxon>
        <taxon>Agaricales</taxon>
        <taxon>Marasmiineae</taxon>
        <taxon>Marasmiaceae</taxon>
        <taxon>Moniliophthora</taxon>
    </lineage>
</organism>
<gene>
    <name evidence="15" type="ORF">WG66_10810</name>
</gene>
<protein>
    <submittedName>
        <fullName evidence="15">Putative aspartic peptidase A1</fullName>
    </submittedName>
</protein>
<dbReference type="SUPFAM" id="SSF50630">
    <property type="entry name" value="Acid proteases"/>
    <property type="match status" value="1"/>
</dbReference>
<dbReference type="PANTHER" id="PTHR47966:SF51">
    <property type="entry name" value="BETA-SITE APP-CLEAVING ENZYME, ISOFORM A-RELATED"/>
    <property type="match status" value="1"/>
</dbReference>
<accession>A0A0W0FJT0</accession>
<sequence length="406" mass="44156">MKFLRLAALLPLIPFVTADVHKLKLQKLPPAQSSPELEALYLAEKYGGRTPQSPLLGAGGAGRRLRKGDDDLFWTQEMIKGGHNVPLSNFMNAQYFAEITLGTPPQSFKVILDTGSSNLWVPSSKCTSIACFLHAKYDSGTSSTYKANGSDFSIQYGSGSMEGFVSNDVLTIGDLKITNTDFAEATKEPGLAFAFGKFDGILGLAYDTIAVNHITPPFYSMVNRKMLDQPVFSFRLGDSEEDGGEANFGGIDESAYTGDMTYIPVRRKAYWEVELEKVSLGDDELELENTGAAIDTGTSLIALPTDMAEMLNAQIGAVKGWNGQYTVDCSKVPDLPDLTFYFGGKPFPIKGTDYILQVQGTCISAFQGLDINVPGGSLWIIGDAFLRRWYTVYDLGNHAVGFAKAK</sequence>
<feature type="active site" evidence="10">
    <location>
        <position position="295"/>
    </location>
</feature>
<dbReference type="EMBL" id="LATX01001892">
    <property type="protein sequence ID" value="KTB36599.1"/>
    <property type="molecule type" value="Genomic_DNA"/>
</dbReference>
<evidence type="ECO:0000313" key="16">
    <source>
        <dbReference type="Proteomes" id="UP000054988"/>
    </source>
</evidence>
<dbReference type="AlphaFoldDB" id="A0A0W0FJT0"/>
<keyword evidence="6 12" id="KW-0064">Aspartyl protease</keyword>
<evidence type="ECO:0000256" key="4">
    <source>
        <dbReference type="ARBA" id="ARBA00022670"/>
    </source>
</evidence>
<dbReference type="PROSITE" id="PS00141">
    <property type="entry name" value="ASP_PROTEASE"/>
    <property type="match status" value="2"/>
</dbReference>
<dbReference type="InterPro" id="IPR033819">
    <property type="entry name" value="Saccharopepsin"/>
</dbReference>
<dbReference type="CDD" id="cd05488">
    <property type="entry name" value="Proteinase_A_fungi"/>
    <property type="match status" value="1"/>
</dbReference>
<comment type="caution">
    <text evidence="15">The sequence shown here is derived from an EMBL/GenBank/DDBJ whole genome shotgun (WGS) entry which is preliminary data.</text>
</comment>
<keyword evidence="4 12" id="KW-0645">Protease</keyword>
<evidence type="ECO:0000256" key="6">
    <source>
        <dbReference type="ARBA" id="ARBA00022750"/>
    </source>
</evidence>
<reference evidence="15 16" key="1">
    <citation type="submission" date="2015-12" db="EMBL/GenBank/DDBJ databases">
        <title>Draft genome sequence of Moniliophthora roreri, the causal agent of frosty pod rot of cacao.</title>
        <authorList>
            <person name="Aime M.C."/>
            <person name="Diaz-Valderrama J.R."/>
            <person name="Kijpornyongpan T."/>
            <person name="Phillips-Mora W."/>
        </authorList>
    </citation>
    <scope>NUCLEOTIDE SEQUENCE [LARGE SCALE GENOMIC DNA]</scope>
    <source>
        <strain evidence="15 16">MCA 2952</strain>
    </source>
</reference>
<dbReference type="FunFam" id="2.40.70.10:FF:000002">
    <property type="entry name" value="Vacuolar aspartic proteinase"/>
    <property type="match status" value="1"/>
</dbReference>
<feature type="active site" evidence="10">
    <location>
        <position position="113"/>
    </location>
</feature>
<evidence type="ECO:0000313" key="15">
    <source>
        <dbReference type="EMBL" id="KTB36599.1"/>
    </source>
</evidence>
<evidence type="ECO:0000256" key="1">
    <source>
        <dbReference type="ARBA" id="ARBA00004116"/>
    </source>
</evidence>
<evidence type="ECO:0000256" key="7">
    <source>
        <dbReference type="ARBA" id="ARBA00022801"/>
    </source>
</evidence>
<dbReference type="PANTHER" id="PTHR47966">
    <property type="entry name" value="BETA-SITE APP-CLEAVING ENZYME, ISOFORM A-RELATED"/>
    <property type="match status" value="1"/>
</dbReference>
<feature type="disulfide bond" evidence="11">
    <location>
        <begin position="126"/>
        <end position="131"/>
    </location>
</feature>
<evidence type="ECO:0000256" key="8">
    <source>
        <dbReference type="ARBA" id="ARBA00023157"/>
    </source>
</evidence>
<dbReference type="InterPro" id="IPR001461">
    <property type="entry name" value="Aspartic_peptidase_A1"/>
</dbReference>
<keyword evidence="9" id="KW-0325">Glycoprotein</keyword>
<dbReference type="Gene3D" id="2.40.70.10">
    <property type="entry name" value="Acid Proteases"/>
    <property type="match status" value="2"/>
</dbReference>
<feature type="signal peptide" evidence="13">
    <location>
        <begin position="1"/>
        <end position="18"/>
    </location>
</feature>
<dbReference type="eggNOG" id="KOG1339">
    <property type="taxonomic scope" value="Eukaryota"/>
</dbReference>
<dbReference type="PRINTS" id="PR00792">
    <property type="entry name" value="PEPSIN"/>
</dbReference>
<dbReference type="GO" id="GO:0006508">
    <property type="term" value="P:proteolysis"/>
    <property type="evidence" value="ECO:0007669"/>
    <property type="project" value="UniProtKB-KW"/>
</dbReference>
<dbReference type="InterPro" id="IPR001969">
    <property type="entry name" value="Aspartic_peptidase_AS"/>
</dbReference>
<comment type="subcellular location">
    <subcellularLocation>
        <location evidence="1">Vacuole</location>
    </subcellularLocation>
</comment>
<evidence type="ECO:0000256" key="13">
    <source>
        <dbReference type="SAM" id="SignalP"/>
    </source>
</evidence>
<keyword evidence="5 13" id="KW-0732">Signal</keyword>
<evidence type="ECO:0000256" key="10">
    <source>
        <dbReference type="PIRSR" id="PIRSR601461-1"/>
    </source>
</evidence>
<feature type="chain" id="PRO_5006901864" evidence="13">
    <location>
        <begin position="19"/>
        <end position="406"/>
    </location>
</feature>
<feature type="domain" description="Peptidase A1" evidence="14">
    <location>
        <begin position="95"/>
        <end position="403"/>
    </location>
</feature>